<dbReference type="Pfam" id="PF05975">
    <property type="entry name" value="EcsB"/>
    <property type="match status" value="1"/>
</dbReference>
<evidence type="ECO:0008006" key="4">
    <source>
        <dbReference type="Google" id="ProtNLM"/>
    </source>
</evidence>
<keyword evidence="1" id="KW-0472">Membrane</keyword>
<feature type="transmembrane region" description="Helical" evidence="1">
    <location>
        <begin position="60"/>
        <end position="85"/>
    </location>
</feature>
<keyword evidence="1" id="KW-1133">Transmembrane helix</keyword>
<feature type="transmembrane region" description="Helical" evidence="1">
    <location>
        <begin position="354"/>
        <end position="373"/>
    </location>
</feature>
<dbReference type="InterPro" id="IPR010288">
    <property type="entry name" value="EcsB_ABC"/>
</dbReference>
<evidence type="ECO:0000313" key="2">
    <source>
        <dbReference type="EMBL" id="GLO67875.1"/>
    </source>
</evidence>
<feature type="transmembrane region" description="Helical" evidence="1">
    <location>
        <begin position="135"/>
        <end position="156"/>
    </location>
</feature>
<protein>
    <recommendedName>
        <fullName evidence="4">ABC transporter permease</fullName>
    </recommendedName>
</protein>
<keyword evidence="3" id="KW-1185">Reference proteome</keyword>
<dbReference type="RefSeq" id="WP_017798414.1">
    <property type="nucleotide sequence ID" value="NZ_BSKO01000001.1"/>
</dbReference>
<comment type="caution">
    <text evidence="2">The sequence shown here is derived from an EMBL/GenBank/DDBJ whole genome shotgun (WGS) entry which is preliminary data.</text>
</comment>
<accession>A0ABQ5TP59</accession>
<feature type="transmembrane region" description="Helical" evidence="1">
    <location>
        <begin position="26"/>
        <end position="48"/>
    </location>
</feature>
<organism evidence="2 3">
    <name type="scientific">Oceanobacillus kimchii</name>
    <dbReference type="NCBI Taxonomy" id="746691"/>
    <lineage>
        <taxon>Bacteria</taxon>
        <taxon>Bacillati</taxon>
        <taxon>Bacillota</taxon>
        <taxon>Bacilli</taxon>
        <taxon>Bacillales</taxon>
        <taxon>Bacillaceae</taxon>
        <taxon>Oceanobacillus</taxon>
    </lineage>
</organism>
<dbReference type="Proteomes" id="UP001275436">
    <property type="component" value="Unassembled WGS sequence"/>
</dbReference>
<feature type="transmembrane region" description="Helical" evidence="1">
    <location>
        <begin position="313"/>
        <end position="334"/>
    </location>
</feature>
<feature type="transmembrane region" description="Helical" evidence="1">
    <location>
        <begin position="195"/>
        <end position="214"/>
    </location>
</feature>
<gene>
    <name evidence="2" type="ORF">MACH08_36590</name>
</gene>
<evidence type="ECO:0000313" key="3">
    <source>
        <dbReference type="Proteomes" id="UP001275436"/>
    </source>
</evidence>
<evidence type="ECO:0000256" key="1">
    <source>
        <dbReference type="SAM" id="Phobius"/>
    </source>
</evidence>
<sequence>MNPAFSVFKQRLRTDLKQQRKARNMVLDWTLFVYALIPGVAIGIYVYMEWLQDIPSIFTFIGWYGWMALLFLSMLIFEIKLYTYVADQLFLSRNIPFLRKITQYGIIYSFGHTIILGTIIFTLPTLLIMEIFNLGIQQMILLYIYYITTSCLFNTWKKYQKIYISSSIFRLVNQILPIIAIILGSPYIIESSFFTVIWVIISVLGCIVISRKILYNGNHFLKIALLDDALRNQLGNLLLMDAKNKGYHPPTKTKPRLWKHSQVMFKQQHTQMIFTDAFIKSVIRNQRVLFPILQLSALLIALIILTSGSWISYIVWGISIYIIIDIAKTGWMAFHHDPFIRLFRWDETMLRDSLEMSVLYLATPILIFLNMIFGYLQFHVIGLLLFPLLVLFLVNWGTKSFLRNSPVF</sequence>
<dbReference type="EMBL" id="BSKO01000001">
    <property type="protein sequence ID" value="GLO67875.1"/>
    <property type="molecule type" value="Genomic_DNA"/>
</dbReference>
<reference evidence="2 3" key="1">
    <citation type="submission" date="2023-02" db="EMBL/GenBank/DDBJ databases">
        <title>Oceanobacillus kimchii IFOP_LL358 isolated form Alexandrium catenella lab strain.</title>
        <authorList>
            <person name="Gajardo G."/>
            <person name="Ueki S."/>
            <person name="Maruyama F."/>
        </authorList>
    </citation>
    <scope>NUCLEOTIDE SEQUENCE [LARGE SCALE GENOMIC DNA]</scope>
    <source>
        <strain evidence="2 3">IFOP_LL358</strain>
    </source>
</reference>
<keyword evidence="1" id="KW-0812">Transmembrane</keyword>
<feature type="transmembrane region" description="Helical" evidence="1">
    <location>
        <begin position="168"/>
        <end position="189"/>
    </location>
</feature>
<feature type="transmembrane region" description="Helical" evidence="1">
    <location>
        <begin position="288"/>
        <end position="307"/>
    </location>
</feature>
<feature type="transmembrane region" description="Helical" evidence="1">
    <location>
        <begin position="379"/>
        <end position="398"/>
    </location>
</feature>
<name>A0ABQ5TP59_9BACI</name>
<proteinExistence type="predicted"/>
<feature type="transmembrane region" description="Helical" evidence="1">
    <location>
        <begin position="106"/>
        <end position="129"/>
    </location>
</feature>